<protein>
    <submittedName>
        <fullName evidence="2">Nuclear transport factor 2 family protein</fullName>
    </submittedName>
</protein>
<sequence length="150" mass="16658">MALSIQEMSDRFEIQDLLVGYCYAVDTRDFDALDALFTADAVIDYSEMVGVKGGLTEIKAFLAASFAQVAAVQHAVSTTRYEIDGDRATTKSACYNPMTIASGADEATVVFGLWYIHDYVRTADGWRISRLYEQKCYNLGVPDWLRGQIA</sequence>
<evidence type="ECO:0000313" key="2">
    <source>
        <dbReference type="EMBL" id="TVV77117.1"/>
    </source>
</evidence>
<dbReference type="Pfam" id="PF13577">
    <property type="entry name" value="SnoaL_4"/>
    <property type="match status" value="1"/>
</dbReference>
<organism evidence="2 3">
    <name type="scientific">Alterirhizorhabdus solaris</name>
    <dbReference type="NCBI Taxonomy" id="2529389"/>
    <lineage>
        <taxon>Bacteria</taxon>
        <taxon>Pseudomonadati</taxon>
        <taxon>Pseudomonadota</taxon>
        <taxon>Alphaproteobacteria</taxon>
        <taxon>Sphingomonadales</taxon>
        <taxon>Rhizorhabdaceae</taxon>
        <taxon>Alterirhizorhabdus</taxon>
    </lineage>
</organism>
<evidence type="ECO:0000259" key="1">
    <source>
        <dbReference type="Pfam" id="PF13577"/>
    </source>
</evidence>
<dbReference type="InterPro" id="IPR032710">
    <property type="entry name" value="NTF2-like_dom_sf"/>
</dbReference>
<dbReference type="InterPro" id="IPR037401">
    <property type="entry name" value="SnoaL-like"/>
</dbReference>
<accession>A0A558RCC4</accession>
<feature type="domain" description="SnoaL-like" evidence="1">
    <location>
        <begin position="6"/>
        <end position="131"/>
    </location>
</feature>
<evidence type="ECO:0000313" key="3">
    <source>
        <dbReference type="Proteomes" id="UP000318681"/>
    </source>
</evidence>
<proteinExistence type="predicted"/>
<keyword evidence="3" id="KW-1185">Reference proteome</keyword>
<dbReference type="Proteomes" id="UP000318681">
    <property type="component" value="Unassembled WGS sequence"/>
</dbReference>
<name>A0A558RCC4_9SPHN</name>
<dbReference type="OrthoDB" id="2860904at2"/>
<gene>
    <name evidence="2" type="ORF">FOY91_01965</name>
</gene>
<dbReference type="Gene3D" id="3.10.450.50">
    <property type="match status" value="1"/>
</dbReference>
<reference evidence="2 3" key="1">
    <citation type="submission" date="2019-07" db="EMBL/GenBank/DDBJ databases">
        <title>Sphingomonas solaris sp. nov., isolated from a solar panel from Boston, Massachusetts.</title>
        <authorList>
            <person name="Tanner K."/>
            <person name="Pascual J."/>
            <person name="Mancuso C."/>
            <person name="Pereto J."/>
            <person name="Khalil A."/>
            <person name="Vilanova C."/>
        </authorList>
    </citation>
    <scope>NUCLEOTIDE SEQUENCE [LARGE SCALE GENOMIC DNA]</scope>
    <source>
        <strain evidence="2 3">R4DWN</strain>
    </source>
</reference>
<dbReference type="SUPFAM" id="SSF54427">
    <property type="entry name" value="NTF2-like"/>
    <property type="match status" value="1"/>
</dbReference>
<dbReference type="EMBL" id="VNIM01000004">
    <property type="protein sequence ID" value="TVV77117.1"/>
    <property type="molecule type" value="Genomic_DNA"/>
</dbReference>
<dbReference type="AlphaFoldDB" id="A0A558RCC4"/>
<dbReference type="RefSeq" id="WP_145147581.1">
    <property type="nucleotide sequence ID" value="NZ_VNIM01000004.1"/>
</dbReference>
<comment type="caution">
    <text evidence="2">The sequence shown here is derived from an EMBL/GenBank/DDBJ whole genome shotgun (WGS) entry which is preliminary data.</text>
</comment>